<dbReference type="PANTHER" id="PTHR38764">
    <property type="entry name" value="ACYL CARRIER PROTEIN PHOSPHODIESTERASE"/>
    <property type="match status" value="1"/>
</dbReference>
<dbReference type="Pfam" id="PF04336">
    <property type="entry name" value="ACP_PD"/>
    <property type="match status" value="1"/>
</dbReference>
<name>B9TQI8_RICCO</name>
<keyword evidence="3" id="KW-0443">Lipid metabolism</keyword>
<dbReference type="AlphaFoldDB" id="B9TQI8"/>
<proteinExistence type="predicted"/>
<gene>
    <name evidence="4" type="ORF">RCOM_1998060</name>
</gene>
<dbReference type="InParanoid" id="B9TQI8"/>
<dbReference type="GO" id="GO:0008770">
    <property type="term" value="F:[acyl-carrier-protein] phosphodiesterase activity"/>
    <property type="evidence" value="ECO:0000318"/>
    <property type="project" value="GO_Central"/>
</dbReference>
<dbReference type="EMBL" id="EQ998896">
    <property type="protein sequence ID" value="EEF21876.1"/>
    <property type="molecule type" value="Genomic_DNA"/>
</dbReference>
<sequence length="195" mass="22025">MNYLAHFHLASADDDWLVGALLGDFVKGPLRGDWPAGWEKGIRLHRRIDALSDQHPLRAELAAALPPDWRRYTGIVLDVCCDHWLSRDWTRWHDAPLPVFAERVYAVLADVESGLPAPAQRFAGRLRDYDMLNGYRDVAAVPATLQRIGARLRHDNPLRHAGAECTAVAARLHDGFEDFYGDLQRRLAADVISQR</sequence>
<accession>B9TQI8</accession>
<evidence type="ECO:0000313" key="5">
    <source>
        <dbReference type="Proteomes" id="UP000008311"/>
    </source>
</evidence>
<evidence type="ECO:0000313" key="4">
    <source>
        <dbReference type="EMBL" id="EEF21876.1"/>
    </source>
</evidence>
<dbReference type="PIRSF" id="PIRSF011489">
    <property type="entry name" value="DUF479"/>
    <property type="match status" value="1"/>
</dbReference>
<keyword evidence="2" id="KW-0378">Hydrolase</keyword>
<protein>
    <submittedName>
        <fullName evidence="4">Acyl carrier protein phosphodiesterase, putative</fullName>
    </submittedName>
</protein>
<dbReference type="Proteomes" id="UP000008311">
    <property type="component" value="Unassembled WGS sequence"/>
</dbReference>
<organism evidence="4 5">
    <name type="scientific">Ricinus communis</name>
    <name type="common">Castor bean</name>
    <dbReference type="NCBI Taxonomy" id="3988"/>
    <lineage>
        <taxon>Eukaryota</taxon>
        <taxon>Viridiplantae</taxon>
        <taxon>Streptophyta</taxon>
        <taxon>Embryophyta</taxon>
        <taxon>Tracheophyta</taxon>
        <taxon>Spermatophyta</taxon>
        <taxon>Magnoliopsida</taxon>
        <taxon>eudicotyledons</taxon>
        <taxon>Gunneridae</taxon>
        <taxon>Pentapetalae</taxon>
        <taxon>rosids</taxon>
        <taxon>fabids</taxon>
        <taxon>Malpighiales</taxon>
        <taxon>Euphorbiaceae</taxon>
        <taxon>Acalyphoideae</taxon>
        <taxon>Acalypheae</taxon>
        <taxon>Ricinus</taxon>
    </lineage>
</organism>
<keyword evidence="5" id="KW-1185">Reference proteome</keyword>
<evidence type="ECO:0000256" key="3">
    <source>
        <dbReference type="ARBA" id="ARBA00023098"/>
    </source>
</evidence>
<reference evidence="5" key="1">
    <citation type="journal article" date="2010" name="Nat. Biotechnol.">
        <title>Draft genome sequence of the oilseed species Ricinus communis.</title>
        <authorList>
            <person name="Chan A.P."/>
            <person name="Crabtree J."/>
            <person name="Zhao Q."/>
            <person name="Lorenzi H."/>
            <person name="Orvis J."/>
            <person name="Puiu D."/>
            <person name="Melake-Berhan A."/>
            <person name="Jones K.M."/>
            <person name="Redman J."/>
            <person name="Chen G."/>
            <person name="Cahoon E.B."/>
            <person name="Gedil M."/>
            <person name="Stanke M."/>
            <person name="Haas B.J."/>
            <person name="Wortman J.R."/>
            <person name="Fraser-Liggett C.M."/>
            <person name="Ravel J."/>
            <person name="Rabinowicz P.D."/>
        </authorList>
    </citation>
    <scope>NUCLEOTIDE SEQUENCE [LARGE SCALE GENOMIC DNA]</scope>
    <source>
        <strain evidence="5">cv. Hale</strain>
    </source>
</reference>
<dbReference type="GO" id="GO:0006633">
    <property type="term" value="P:fatty acid biosynthetic process"/>
    <property type="evidence" value="ECO:0000318"/>
    <property type="project" value="GO_Central"/>
</dbReference>
<evidence type="ECO:0000256" key="1">
    <source>
        <dbReference type="ARBA" id="ARBA00022516"/>
    </source>
</evidence>
<evidence type="ECO:0000256" key="2">
    <source>
        <dbReference type="ARBA" id="ARBA00022801"/>
    </source>
</evidence>
<keyword evidence="1" id="KW-0444">Lipid biosynthesis</keyword>
<dbReference type="PANTHER" id="PTHR38764:SF1">
    <property type="entry name" value="ACYL CARRIER PROTEIN PHOSPHODIESTERASE"/>
    <property type="match status" value="1"/>
</dbReference>
<dbReference type="InterPro" id="IPR007431">
    <property type="entry name" value="ACP_PD"/>
</dbReference>